<evidence type="ECO:0000313" key="1">
    <source>
        <dbReference type="Proteomes" id="UP000887580"/>
    </source>
</evidence>
<name>A0AC35F2E0_9BILA</name>
<organism evidence="1 2">
    <name type="scientific">Panagrolaimus sp. PS1159</name>
    <dbReference type="NCBI Taxonomy" id="55785"/>
    <lineage>
        <taxon>Eukaryota</taxon>
        <taxon>Metazoa</taxon>
        <taxon>Ecdysozoa</taxon>
        <taxon>Nematoda</taxon>
        <taxon>Chromadorea</taxon>
        <taxon>Rhabditida</taxon>
        <taxon>Tylenchina</taxon>
        <taxon>Panagrolaimomorpha</taxon>
        <taxon>Panagrolaimoidea</taxon>
        <taxon>Panagrolaimidae</taxon>
        <taxon>Panagrolaimus</taxon>
    </lineage>
</organism>
<evidence type="ECO:0000313" key="2">
    <source>
        <dbReference type="WBParaSite" id="PS1159_v2.g13086.t1"/>
    </source>
</evidence>
<dbReference type="WBParaSite" id="PS1159_v2.g13086.t1">
    <property type="protein sequence ID" value="PS1159_v2.g13086.t1"/>
    <property type="gene ID" value="PS1159_v2.g13086"/>
</dbReference>
<sequence>MIEINANTTDNSNNGADKKPAETKQEASLSRSSSETLKRPAEPEYVLVKDLSGELMELPTVETDNTLGLATLTHAFPGSHGLKYKTEAGVTRALLIDATGQKFCAPSGGWSGKVFTVIYNNIPVANAAASSVPDTAKLRSNSDQNAKRKKMMDENESSDSESGGHHSGHSGQVKQKRMESAKHEEKKDDKDEHHCTDLIVLGLPFKLTEKDLEEHFGQFGKLTLCEIKKDGKGASKGFGFIQFENFESQLRVLTRPVHTIGGRRCEVRIPFSKKGDGRSEYGGIEHAKLFIGRLQEKTSEASLKEFFLNEARKIDPKANIIDTFIPKPFRSFAFITFSSPKIVKEMIKKGDFIIDGSSVSVSSAAPKTTESSSSHSSYASERFHDYPYPGEWSRSTMHRPTTQFNEQAFVRPYEQRKRTFMETAYGTPNEYNNPPTPGMLPPSVGGGSGSQALASGFETLNLNQIPTNNHEMMTAFSQYLSTQGARAMPPPPQQQQQQQQQQMPRYPPSHLHMRGRHDHNPRDHRSQYQSPYSRDDNYY</sequence>
<reference evidence="2" key="1">
    <citation type="submission" date="2022-11" db="UniProtKB">
        <authorList>
            <consortium name="WormBaseParasite"/>
        </authorList>
    </citation>
    <scope>IDENTIFICATION</scope>
</reference>
<proteinExistence type="predicted"/>
<accession>A0AC35F2E0</accession>
<protein>
    <submittedName>
        <fullName evidence="2">RRM domain-containing protein</fullName>
    </submittedName>
</protein>
<dbReference type="Proteomes" id="UP000887580">
    <property type="component" value="Unplaced"/>
</dbReference>